<proteinExistence type="predicted"/>
<evidence type="ECO:0000313" key="2">
    <source>
        <dbReference type="Proteomes" id="UP001153334"/>
    </source>
</evidence>
<gene>
    <name evidence="1" type="ORF">ONZ43_g7151</name>
</gene>
<organism evidence="1 2">
    <name type="scientific">Nemania bipapillata</name>
    <dbReference type="NCBI Taxonomy" id="110536"/>
    <lineage>
        <taxon>Eukaryota</taxon>
        <taxon>Fungi</taxon>
        <taxon>Dikarya</taxon>
        <taxon>Ascomycota</taxon>
        <taxon>Pezizomycotina</taxon>
        <taxon>Sordariomycetes</taxon>
        <taxon>Xylariomycetidae</taxon>
        <taxon>Xylariales</taxon>
        <taxon>Xylariaceae</taxon>
        <taxon>Nemania</taxon>
    </lineage>
</organism>
<name>A0ACC2HT89_9PEZI</name>
<comment type="caution">
    <text evidence="1">The sequence shown here is derived from an EMBL/GenBank/DDBJ whole genome shotgun (WGS) entry which is preliminary data.</text>
</comment>
<keyword evidence="2" id="KW-1185">Reference proteome</keyword>
<accession>A0ACC2HT89</accession>
<dbReference type="Proteomes" id="UP001153334">
    <property type="component" value="Unassembled WGS sequence"/>
</dbReference>
<evidence type="ECO:0000313" key="1">
    <source>
        <dbReference type="EMBL" id="KAJ8106181.1"/>
    </source>
</evidence>
<dbReference type="EMBL" id="JAPESX010002930">
    <property type="protein sequence ID" value="KAJ8106181.1"/>
    <property type="molecule type" value="Genomic_DNA"/>
</dbReference>
<protein>
    <submittedName>
        <fullName evidence="1">Uncharacterized protein</fullName>
    </submittedName>
</protein>
<sequence length="133" mass="14993">MTRRIVRTITQLTAAALLAFVVIFLLDRNFRLLPNAVHEYMPQHNHGLVVTDITVKSCNKVNIFSSCKLDPEVWHRIDKNLYLGNAWVSSAYIHVQRKKEEDLTADDKVVIDVKMGIETGGIMGLALCSAARE</sequence>
<reference evidence="1" key="1">
    <citation type="submission" date="2022-11" db="EMBL/GenBank/DDBJ databases">
        <title>Genome Sequence of Nemania bipapillata.</title>
        <authorList>
            <person name="Buettner E."/>
        </authorList>
    </citation>
    <scope>NUCLEOTIDE SEQUENCE</scope>
    <source>
        <strain evidence="1">CP14</strain>
    </source>
</reference>